<accession>A0A4V4HKJ9</accession>
<keyword evidence="2" id="KW-0732">Signal</keyword>
<gene>
    <name evidence="3" type="ORF">E9934_08260</name>
</gene>
<organism evidence="3 4">
    <name type="scientific">Nocardioides caeni</name>
    <dbReference type="NCBI Taxonomy" id="574700"/>
    <lineage>
        <taxon>Bacteria</taxon>
        <taxon>Bacillati</taxon>
        <taxon>Actinomycetota</taxon>
        <taxon>Actinomycetes</taxon>
        <taxon>Propionibacteriales</taxon>
        <taxon>Nocardioidaceae</taxon>
        <taxon>Nocardioides</taxon>
    </lineage>
</organism>
<feature type="chain" id="PRO_5020951645" evidence="2">
    <location>
        <begin position="37"/>
        <end position="564"/>
    </location>
</feature>
<feature type="compositionally biased region" description="Low complexity" evidence="1">
    <location>
        <begin position="35"/>
        <end position="51"/>
    </location>
</feature>
<evidence type="ECO:0000313" key="4">
    <source>
        <dbReference type="Proteomes" id="UP000307087"/>
    </source>
</evidence>
<keyword evidence="4" id="KW-1185">Reference proteome</keyword>
<reference evidence="3 4" key="1">
    <citation type="journal article" date="2009" name="Int. J. Syst. Evol. Microbiol.">
        <title>Nocardioides caeni sp. nov., isolated from wastewater.</title>
        <authorList>
            <person name="Yoon J.H."/>
            <person name="Kang S.J."/>
            <person name="Park S."/>
            <person name="Kim W."/>
            <person name="Oh T.K."/>
        </authorList>
    </citation>
    <scope>NUCLEOTIDE SEQUENCE [LARGE SCALE GENOMIC DNA]</scope>
    <source>
        <strain evidence="3 4">DSM 23134</strain>
    </source>
</reference>
<dbReference type="EMBL" id="STGW01000004">
    <property type="protein sequence ID" value="THV14646.1"/>
    <property type="molecule type" value="Genomic_DNA"/>
</dbReference>
<feature type="signal peptide" evidence="2">
    <location>
        <begin position="1"/>
        <end position="36"/>
    </location>
</feature>
<dbReference type="Proteomes" id="UP000307087">
    <property type="component" value="Unassembled WGS sequence"/>
</dbReference>
<comment type="caution">
    <text evidence="3">The sequence shown here is derived from an EMBL/GenBank/DDBJ whole genome shotgun (WGS) entry which is preliminary data.</text>
</comment>
<feature type="region of interest" description="Disordered" evidence="1">
    <location>
        <begin position="35"/>
        <end position="55"/>
    </location>
</feature>
<evidence type="ECO:0000313" key="3">
    <source>
        <dbReference type="EMBL" id="THV14646.1"/>
    </source>
</evidence>
<name>A0A4V4HKJ9_9ACTN</name>
<evidence type="ECO:0000256" key="2">
    <source>
        <dbReference type="SAM" id="SignalP"/>
    </source>
</evidence>
<dbReference type="NCBIfam" id="NF045524">
    <property type="entry name" value="MXAN_6640_HExxH"/>
    <property type="match status" value="1"/>
</dbReference>
<evidence type="ECO:0000256" key="1">
    <source>
        <dbReference type="SAM" id="MobiDB-lite"/>
    </source>
</evidence>
<dbReference type="AlphaFoldDB" id="A0A4V4HKJ9"/>
<protein>
    <submittedName>
        <fullName evidence="3">Uncharacterized protein</fullName>
    </submittedName>
</protein>
<dbReference type="OrthoDB" id="2079373at2"/>
<sequence>MTSLRRAPVRGLLALVLAALTAGLMVVSLVGAPAQAAPDRPAGAPAPATAPGDDDLTNEQVAEQALETVEAAIAPGEPDTAAQPDPAAHQEFTSALRDLSSLQDYLSPAKQKVAQRLLARPTDPVSTCSDSDYACFGSAPVQKLCNALICVHYTKTGPHRVPGDNNGPGGSWNGTAGGAPDYVEFTLATMTTVAKRYVNAGYRPVVSDEGADGTAQTDIYVADIGGGAFPLYGYCWTNDAENAHVTVAPYCVLDNDYKSSQFPTHTPQGNLRVTAAHEFFHAVQFAYDFYEDAWFFESTATWAEDIFYDTVNDNRQYLPYGPLGRPAKSLDLWSGLTPYASWIFMQFLGQRFPASQGDMPVIIREIWEKLSHTGTGAESMYSVQAISSALEARGTDLTTEFAKFTAWNRRPRSFYAEGAAYRPAGLSSSYRISPSDTAKRVRFSLDHLSARHYRFTSDFRGSKRLEIKVNLNDREAGGFAYVLFKPRGEGARLRVIPLNAAGNATVTYPFGSSVDWIEVDAVNASARYTACDTAPADERPYYTCGGRPVDDRMAQAITVRAVNP</sequence>
<proteinExistence type="predicted"/>
<dbReference type="RefSeq" id="WP_136562409.1">
    <property type="nucleotide sequence ID" value="NZ_BAABLS010000003.1"/>
</dbReference>